<name>A0AAU9JN43_9CILI</name>
<keyword evidence="2" id="KW-1185">Reference proteome</keyword>
<comment type="caution">
    <text evidence="1">The sequence shown here is derived from an EMBL/GenBank/DDBJ whole genome shotgun (WGS) entry which is preliminary data.</text>
</comment>
<dbReference type="EMBL" id="CAJZBQ010000039">
    <property type="protein sequence ID" value="CAG9325926.1"/>
    <property type="molecule type" value="Genomic_DNA"/>
</dbReference>
<dbReference type="Proteomes" id="UP001162131">
    <property type="component" value="Unassembled WGS sequence"/>
</dbReference>
<sequence length="635" mass="72576">MLYHNFEAKTIFFINNSINIMKSGWTGFRKFSAFRGSTSKSQDIRDSLSVKHQEYGRNVAPIPRPFESNFTYMSHKGTIFGSIPGNFNSSEYLLEKLDKMSPAVVCISLLHPLSYLSYKYCNTPKQYENLSLGMNQEKLLPIREKFKGYFANELRRTFFHFTDDFGVFYLVDPVKKELLPDDGLTAVNWGSESNQAGVVAAGAHPLAIHEDLIHNISLPRLKEIFHTSLNKHLARAKSLGFEPSINTAEFYYYLTISARLHFQNELLRTRNIYTAAVLKKTLGNFDNVALVHDHNECELLLNILLDEKTPDFDTIFIGKEYNGSFEEAMEKIVILSQIDNRFFRQCMEMGENPLKIMFNGSMKNSLEEVKEAFKHFNKEYSGSLTKGLIQEIERIPTFSRRGRNIFSAFERAKEIEQRTGLIRSGHIHDSIEDEFLARVLFAQMQVNIDRKIRAGISQAEEIIALQQLMQGKPTALNVEILKKLSAEANAQLGLMKMPESLAKYTRMLVNDTTPKELLRISKNMPVKVFSPDDAKNKGTYLYDKNNPPREISDRDAKYTHFVIGKGEFPYDLKGKTPEELKALGAKEVFNNTYQSNPNGRLGLGTFKEARQAARDLEKGLDLEEVLKSQKPQETK</sequence>
<reference evidence="1" key="1">
    <citation type="submission" date="2021-09" db="EMBL/GenBank/DDBJ databases">
        <authorList>
            <consortium name="AG Swart"/>
            <person name="Singh M."/>
            <person name="Singh A."/>
            <person name="Seah K."/>
            <person name="Emmerich C."/>
        </authorList>
    </citation>
    <scope>NUCLEOTIDE SEQUENCE</scope>
    <source>
        <strain evidence="1">ATCC30299</strain>
    </source>
</reference>
<gene>
    <name evidence="1" type="ORF">BSTOLATCC_MIC39708</name>
</gene>
<evidence type="ECO:0000313" key="2">
    <source>
        <dbReference type="Proteomes" id="UP001162131"/>
    </source>
</evidence>
<proteinExistence type="predicted"/>
<accession>A0AAU9JN43</accession>
<dbReference type="AlphaFoldDB" id="A0AAU9JN43"/>
<evidence type="ECO:0000313" key="1">
    <source>
        <dbReference type="EMBL" id="CAG9325926.1"/>
    </source>
</evidence>
<protein>
    <submittedName>
        <fullName evidence="1">Uncharacterized protein</fullName>
    </submittedName>
</protein>
<organism evidence="1 2">
    <name type="scientific">Blepharisma stoltei</name>
    <dbReference type="NCBI Taxonomy" id="1481888"/>
    <lineage>
        <taxon>Eukaryota</taxon>
        <taxon>Sar</taxon>
        <taxon>Alveolata</taxon>
        <taxon>Ciliophora</taxon>
        <taxon>Postciliodesmatophora</taxon>
        <taxon>Heterotrichea</taxon>
        <taxon>Heterotrichida</taxon>
        <taxon>Blepharismidae</taxon>
        <taxon>Blepharisma</taxon>
    </lineage>
</organism>